<name>A0ABN9P794_9DINO</name>
<keyword evidence="2" id="KW-0472">Membrane</keyword>
<feature type="transmembrane region" description="Helical" evidence="2">
    <location>
        <begin position="217"/>
        <end position="240"/>
    </location>
</feature>
<keyword evidence="2" id="KW-0812">Transmembrane</keyword>
<feature type="chain" id="PRO_5047476167" evidence="3">
    <location>
        <begin position="27"/>
        <end position="601"/>
    </location>
</feature>
<keyword evidence="3" id="KW-0732">Signal</keyword>
<sequence length="601" mass="65344">MRRAAPWPCRPWAWAAAALLRGPAAAASWVAAVRGPCEQVGACVQSPNYPGRYGGQQSCEISVNPWAQESVSAIRFRSERNYDVLTVNGKRYSGHFSRGPQDVVATGAILWSSDDGVESTGWKICRTSEADAVRAAEPPIEARGFEMFIYAFMTVMVVWLVPFLAVAPLVSTVLCILAHKVCKTEMLSSLAVRIAHFPYMLLHGGKAAGDSEHPFNIVGYCILWWGIVSFTMLTFIIILFAAVTFLITYLFGLLMMSLFFMLLTLMESVAERATNETRVSGGQVPAVKYEGKLWQFLRHPFVKWTYRTVALLVIATVISVGVYVQFLVDAMLIESGFDLLPSQRDSSDSPPVYAVMQGMKGDFAVMSIVSPAFELFRPILKWVRACLDWPVACNPAAWSAYSVVCLSATYVQFVWCTTDVASPLYDRQKRLEEAPADETAGNMGFLKQKFYALVVLIILKLNFYTLQLVGQGIVSGFPGMMSHDSKYCEVEVVHPHGIELGYAASWLIARLMSYSICGSPPRGASGSGGPEAGRGPAEAQDGSSGRRRVRLRPPGSGASRRGSTQTGVSQSAGSCRILRGPPLADPGPRAARGRGAAAPAG</sequence>
<feature type="transmembrane region" description="Helical" evidence="2">
    <location>
        <begin position="147"/>
        <end position="174"/>
    </location>
</feature>
<reference evidence="4" key="1">
    <citation type="submission" date="2023-10" db="EMBL/GenBank/DDBJ databases">
        <authorList>
            <person name="Chen Y."/>
            <person name="Shah S."/>
            <person name="Dougan E. K."/>
            <person name="Thang M."/>
            <person name="Chan C."/>
        </authorList>
    </citation>
    <scope>NUCLEOTIDE SEQUENCE [LARGE SCALE GENOMIC DNA]</scope>
</reference>
<feature type="compositionally biased region" description="Polar residues" evidence="1">
    <location>
        <begin position="561"/>
        <end position="573"/>
    </location>
</feature>
<evidence type="ECO:0000256" key="2">
    <source>
        <dbReference type="SAM" id="Phobius"/>
    </source>
</evidence>
<evidence type="ECO:0000256" key="1">
    <source>
        <dbReference type="SAM" id="MobiDB-lite"/>
    </source>
</evidence>
<dbReference type="EMBL" id="CAUYUJ010000085">
    <property type="protein sequence ID" value="CAK0788571.1"/>
    <property type="molecule type" value="Genomic_DNA"/>
</dbReference>
<feature type="region of interest" description="Disordered" evidence="1">
    <location>
        <begin position="520"/>
        <end position="601"/>
    </location>
</feature>
<proteinExistence type="predicted"/>
<evidence type="ECO:0000313" key="5">
    <source>
        <dbReference type="Proteomes" id="UP001189429"/>
    </source>
</evidence>
<evidence type="ECO:0000313" key="4">
    <source>
        <dbReference type="EMBL" id="CAK0788571.1"/>
    </source>
</evidence>
<gene>
    <name evidence="4" type="ORF">PCOR1329_LOCUS427</name>
</gene>
<protein>
    <submittedName>
        <fullName evidence="4">Uncharacterized protein</fullName>
    </submittedName>
</protein>
<organism evidence="4 5">
    <name type="scientific">Prorocentrum cordatum</name>
    <dbReference type="NCBI Taxonomy" id="2364126"/>
    <lineage>
        <taxon>Eukaryota</taxon>
        <taxon>Sar</taxon>
        <taxon>Alveolata</taxon>
        <taxon>Dinophyceae</taxon>
        <taxon>Prorocentrales</taxon>
        <taxon>Prorocentraceae</taxon>
        <taxon>Prorocentrum</taxon>
    </lineage>
</organism>
<evidence type="ECO:0000256" key="3">
    <source>
        <dbReference type="SAM" id="SignalP"/>
    </source>
</evidence>
<feature type="compositionally biased region" description="Low complexity" evidence="1">
    <location>
        <begin position="579"/>
        <end position="601"/>
    </location>
</feature>
<accession>A0ABN9P794</accession>
<dbReference type="Proteomes" id="UP001189429">
    <property type="component" value="Unassembled WGS sequence"/>
</dbReference>
<keyword evidence="2" id="KW-1133">Transmembrane helix</keyword>
<feature type="transmembrane region" description="Helical" evidence="2">
    <location>
        <begin position="247"/>
        <end position="266"/>
    </location>
</feature>
<keyword evidence="5" id="KW-1185">Reference proteome</keyword>
<feature type="transmembrane region" description="Helical" evidence="2">
    <location>
        <begin position="304"/>
        <end position="328"/>
    </location>
</feature>
<comment type="caution">
    <text evidence="4">The sequence shown here is derived from an EMBL/GenBank/DDBJ whole genome shotgun (WGS) entry which is preliminary data.</text>
</comment>
<feature type="signal peptide" evidence="3">
    <location>
        <begin position="1"/>
        <end position="26"/>
    </location>
</feature>